<name>A0AAD7MCC2_MYCRO</name>
<comment type="caution">
    <text evidence="2">The sequence shown here is derived from an EMBL/GenBank/DDBJ whole genome shotgun (WGS) entry which is preliminary data.</text>
</comment>
<protein>
    <submittedName>
        <fullName evidence="2">Uncharacterized protein</fullName>
    </submittedName>
</protein>
<reference evidence="2" key="1">
    <citation type="submission" date="2023-03" db="EMBL/GenBank/DDBJ databases">
        <title>Massive genome expansion in bonnet fungi (Mycena s.s.) driven by repeated elements and novel gene families across ecological guilds.</title>
        <authorList>
            <consortium name="Lawrence Berkeley National Laboratory"/>
            <person name="Harder C.B."/>
            <person name="Miyauchi S."/>
            <person name="Viragh M."/>
            <person name="Kuo A."/>
            <person name="Thoen E."/>
            <person name="Andreopoulos B."/>
            <person name="Lu D."/>
            <person name="Skrede I."/>
            <person name="Drula E."/>
            <person name="Henrissat B."/>
            <person name="Morin E."/>
            <person name="Kohler A."/>
            <person name="Barry K."/>
            <person name="LaButti K."/>
            <person name="Morin E."/>
            <person name="Salamov A."/>
            <person name="Lipzen A."/>
            <person name="Mereny Z."/>
            <person name="Hegedus B."/>
            <person name="Baldrian P."/>
            <person name="Stursova M."/>
            <person name="Weitz H."/>
            <person name="Taylor A."/>
            <person name="Grigoriev I.V."/>
            <person name="Nagy L.G."/>
            <person name="Martin F."/>
            <person name="Kauserud H."/>
        </authorList>
    </citation>
    <scope>NUCLEOTIDE SEQUENCE</scope>
    <source>
        <strain evidence="2">CBHHK067</strain>
    </source>
</reference>
<accession>A0AAD7MCC2</accession>
<gene>
    <name evidence="2" type="ORF">B0H17DRAFT_1027295</name>
</gene>
<feature type="region of interest" description="Disordered" evidence="1">
    <location>
        <begin position="198"/>
        <end position="244"/>
    </location>
</feature>
<keyword evidence="3" id="KW-1185">Reference proteome</keyword>
<evidence type="ECO:0000313" key="3">
    <source>
        <dbReference type="Proteomes" id="UP001221757"/>
    </source>
</evidence>
<organism evidence="2 3">
    <name type="scientific">Mycena rosella</name>
    <name type="common">Pink bonnet</name>
    <name type="synonym">Agaricus rosellus</name>
    <dbReference type="NCBI Taxonomy" id="1033263"/>
    <lineage>
        <taxon>Eukaryota</taxon>
        <taxon>Fungi</taxon>
        <taxon>Dikarya</taxon>
        <taxon>Basidiomycota</taxon>
        <taxon>Agaricomycotina</taxon>
        <taxon>Agaricomycetes</taxon>
        <taxon>Agaricomycetidae</taxon>
        <taxon>Agaricales</taxon>
        <taxon>Marasmiineae</taxon>
        <taxon>Mycenaceae</taxon>
        <taxon>Mycena</taxon>
    </lineage>
</organism>
<dbReference type="EMBL" id="JARKIE010000001">
    <property type="protein sequence ID" value="KAJ7710569.1"/>
    <property type="molecule type" value="Genomic_DNA"/>
</dbReference>
<dbReference type="AlphaFoldDB" id="A0AAD7MCC2"/>
<evidence type="ECO:0000313" key="2">
    <source>
        <dbReference type="EMBL" id="KAJ7710569.1"/>
    </source>
</evidence>
<feature type="compositionally biased region" description="Polar residues" evidence="1">
    <location>
        <begin position="102"/>
        <end position="112"/>
    </location>
</feature>
<proteinExistence type="predicted"/>
<feature type="region of interest" description="Disordered" evidence="1">
    <location>
        <begin position="81"/>
        <end position="120"/>
    </location>
</feature>
<feature type="non-terminal residue" evidence="2">
    <location>
        <position position="273"/>
    </location>
</feature>
<sequence length="273" mass="29590">SSEARLVLSPGDRAALFTPRAAKERRMKIFLAVLQGDVLRMDVGLSGVDPRLLASGAGTETVFVGRVLCWYGRRLGLITPARSPSTLSQTSPVRVQPDGESDTSVSAASGSDTDAPEPRCIHEVPEPTLVLSPASAPPEFDSELLAFTSGREGSASATFTAGREQTQNSSVRYTEYIQLADEDAEDIDLEARRALDRQRVHAEETRPAQAEHRRRGMRRQHDPNSCPSADGVAEVSLRQPRTPDLPTQLTPCVALLRAKADALAELYLLGDYV</sequence>
<dbReference type="Proteomes" id="UP001221757">
    <property type="component" value="Unassembled WGS sequence"/>
</dbReference>
<feature type="compositionally biased region" description="Basic and acidic residues" evidence="1">
    <location>
        <begin position="198"/>
        <end position="211"/>
    </location>
</feature>
<evidence type="ECO:0000256" key="1">
    <source>
        <dbReference type="SAM" id="MobiDB-lite"/>
    </source>
</evidence>
<feature type="compositionally biased region" description="Polar residues" evidence="1">
    <location>
        <begin position="82"/>
        <end position="93"/>
    </location>
</feature>